<sequence>MQVKSVLLLALTLGFSIKIMPASLADSTIDKSERNTSLVSNIKKTIDVSKISIGGLKLGMTTREVTKILGKPRQIKQQYDDTCFQRYTTDLTYNKLKVFMLGSTKNNARIHSIYTSNPAYRTSEGIRVGNRKSQAKQAYANFKADGNDKYPLVYINSSFGGLGFKTRNDLITSIDLISSSC</sequence>
<reference evidence="2 3" key="1">
    <citation type="submission" date="2012-05" db="EMBL/GenBank/DDBJ databases">
        <title>Finished chromosome of genome of Chamaesiphon sp. PCC 6605.</title>
        <authorList>
            <consortium name="US DOE Joint Genome Institute"/>
            <person name="Gugger M."/>
            <person name="Coursin T."/>
            <person name="Rippka R."/>
            <person name="Tandeau De Marsac N."/>
            <person name="Huntemann M."/>
            <person name="Wei C.-L."/>
            <person name="Han J."/>
            <person name="Detter J.C."/>
            <person name="Han C."/>
            <person name="Tapia R."/>
            <person name="Chen A."/>
            <person name="Kyrpides N."/>
            <person name="Mavromatis K."/>
            <person name="Markowitz V."/>
            <person name="Szeto E."/>
            <person name="Ivanova N."/>
            <person name="Pagani I."/>
            <person name="Pati A."/>
            <person name="Goodwin L."/>
            <person name="Nordberg H.P."/>
            <person name="Cantor M.N."/>
            <person name="Hua S.X."/>
            <person name="Woyke T."/>
            <person name="Kerfeld C.A."/>
        </authorList>
    </citation>
    <scope>NUCLEOTIDE SEQUENCE [LARGE SCALE GENOMIC DNA]</scope>
    <source>
        <strain evidence="3">ATCC 27169 / PCC 6605</strain>
    </source>
</reference>
<dbReference type="Gene3D" id="3.40.33.10">
    <property type="entry name" value="CAP"/>
    <property type="match status" value="1"/>
</dbReference>
<name>K9UH95_CHAP6</name>
<evidence type="ECO:0000313" key="3">
    <source>
        <dbReference type="Proteomes" id="UP000010366"/>
    </source>
</evidence>
<dbReference type="EMBL" id="CP003600">
    <property type="protein sequence ID" value="AFY94477.1"/>
    <property type="molecule type" value="Genomic_DNA"/>
</dbReference>
<dbReference type="KEGG" id="cmp:Cha6605_3486"/>
<proteinExistence type="predicted"/>
<evidence type="ECO:0000256" key="1">
    <source>
        <dbReference type="SAM" id="SignalP"/>
    </source>
</evidence>
<dbReference type="HOGENOM" id="CLU_1486534_0_0_3"/>
<dbReference type="STRING" id="1173020.Cha6605_3486"/>
<organism evidence="2 3">
    <name type="scientific">Chamaesiphon minutus (strain ATCC 27169 / PCC 6605)</name>
    <dbReference type="NCBI Taxonomy" id="1173020"/>
    <lineage>
        <taxon>Bacteria</taxon>
        <taxon>Bacillati</taxon>
        <taxon>Cyanobacteriota</taxon>
        <taxon>Cyanophyceae</taxon>
        <taxon>Gomontiellales</taxon>
        <taxon>Chamaesiphonaceae</taxon>
        <taxon>Chamaesiphon</taxon>
    </lineage>
</organism>
<dbReference type="Proteomes" id="UP000010366">
    <property type="component" value="Chromosome"/>
</dbReference>
<accession>K9UH95</accession>
<dbReference type="AlphaFoldDB" id="K9UH95"/>
<evidence type="ECO:0000313" key="2">
    <source>
        <dbReference type="EMBL" id="AFY94477.1"/>
    </source>
</evidence>
<gene>
    <name evidence="2" type="ORF">Cha6605_3486</name>
</gene>
<keyword evidence="1" id="KW-0732">Signal</keyword>
<protein>
    <submittedName>
        <fullName evidence="2">Uncharacterized protein</fullName>
    </submittedName>
</protein>
<feature type="chain" id="PRO_5003936404" evidence="1">
    <location>
        <begin position="26"/>
        <end position="181"/>
    </location>
</feature>
<dbReference type="InterPro" id="IPR035940">
    <property type="entry name" value="CAP_sf"/>
</dbReference>
<feature type="signal peptide" evidence="1">
    <location>
        <begin position="1"/>
        <end position="25"/>
    </location>
</feature>
<dbReference type="OrthoDB" id="514241at2"/>
<keyword evidence="3" id="KW-1185">Reference proteome</keyword>
<dbReference type="RefSeq" id="WP_015160605.1">
    <property type="nucleotide sequence ID" value="NC_019697.1"/>
</dbReference>